<dbReference type="KEGG" id="mtr:11418374"/>
<dbReference type="PROSITE" id="PS50181">
    <property type="entry name" value="FBOX"/>
    <property type="match status" value="1"/>
</dbReference>
<dbReference type="CDD" id="cd22157">
    <property type="entry name" value="F-box_AtFBW1-like"/>
    <property type="match status" value="1"/>
</dbReference>
<dbReference type="EMBL" id="CM001219">
    <property type="protein sequence ID" value="AES68360.1"/>
    <property type="molecule type" value="Genomic_DNA"/>
</dbReference>
<dbReference type="SMART" id="SM00256">
    <property type="entry name" value="FBOX"/>
    <property type="match status" value="1"/>
</dbReference>
<evidence type="ECO:0000313" key="6">
    <source>
        <dbReference type="Proteomes" id="UP000265566"/>
    </source>
</evidence>
<sequence>MVLSSEGGDNERNNFASFPSLTKEIIYTKKKRVTKTLTSPSLHALPLPLPFLPFELIEEILSRLPVKLLLQLRCACKSWSSLISNPKFAKKHLSMSTRHVLHCISSSGGDILKSYPLDSIYTNATTTAIPQLEYSVHRCSNYFIGSCNGILCLAAEGYHTNLVTFRLWNPFIRKFKELPPLGDQQTSAYIIKMYGFGYDPVSDNYKVVTVLRVFDYSSHILVKSDEVKVYTLGINSWKSISVFPYSVFPVQQLSGKCVSGTINWLASKDSKQSKYFILSLDLMNESYQEVSLPNYGKVDACNFHLSVLRDCLIMFSGDVVWVMKEYGNKESWTKLFTISYNRDPHTIPYSCMKAIYVFEDGQVLLNIGGCRGKYIFYNCRNNTSKYAEFEPNPEVCVESLISLFS</sequence>
<dbReference type="InterPro" id="IPR017451">
    <property type="entry name" value="F-box-assoc_interact_dom"/>
</dbReference>
<dbReference type="SUPFAM" id="SSF81383">
    <property type="entry name" value="F-box domain"/>
    <property type="match status" value="1"/>
</dbReference>
<dbReference type="OrthoDB" id="591557at2759"/>
<evidence type="ECO:0000259" key="1">
    <source>
        <dbReference type="PROSITE" id="PS50181"/>
    </source>
</evidence>
<reference evidence="2 5" key="2">
    <citation type="journal article" date="2014" name="BMC Genomics">
        <title>An improved genome release (version Mt4.0) for the model legume Medicago truncatula.</title>
        <authorList>
            <person name="Tang H."/>
            <person name="Krishnakumar V."/>
            <person name="Bidwell S."/>
            <person name="Rosen B."/>
            <person name="Chan A."/>
            <person name="Zhou S."/>
            <person name="Gentzbittel L."/>
            <person name="Childs K.L."/>
            <person name="Yandell M."/>
            <person name="Gundlach H."/>
            <person name="Mayer K.F."/>
            <person name="Schwartz D.C."/>
            <person name="Town C.D."/>
        </authorList>
    </citation>
    <scope>GENOME REANNOTATION</scope>
    <source>
        <strain evidence="4 5">cv. Jemalong A17</strain>
    </source>
</reference>
<dbReference type="InterPro" id="IPR013187">
    <property type="entry name" value="F-box-assoc_dom_typ3"/>
</dbReference>
<feature type="domain" description="F-box" evidence="1">
    <location>
        <begin position="46"/>
        <end position="92"/>
    </location>
</feature>
<keyword evidence="5" id="KW-1185">Reference proteome</keyword>
<reference evidence="3" key="5">
    <citation type="journal article" date="2018" name="Nat. Plants">
        <title>Whole-genome landscape of Medicago truncatula symbiotic genes.</title>
        <authorList>
            <person name="Pecrix Y."/>
            <person name="Gamas P."/>
            <person name="Carrere S."/>
        </authorList>
    </citation>
    <scope>NUCLEOTIDE SEQUENCE</scope>
    <source>
        <tissue evidence="3">Leaves</tissue>
    </source>
</reference>
<dbReference type="PaxDb" id="3880-AES68360"/>
<dbReference type="Pfam" id="PF00646">
    <property type="entry name" value="F-box"/>
    <property type="match status" value="1"/>
</dbReference>
<evidence type="ECO:0000313" key="2">
    <source>
        <dbReference type="EMBL" id="AES68360.1"/>
    </source>
</evidence>
<dbReference type="Proteomes" id="UP000265566">
    <property type="component" value="Chromosome 3"/>
</dbReference>
<dbReference type="Pfam" id="PF08268">
    <property type="entry name" value="FBA_3"/>
    <property type="match status" value="1"/>
</dbReference>
<dbReference type="Gramene" id="rna13127">
    <property type="protein sequence ID" value="RHN65302.1"/>
    <property type="gene ID" value="gene13127"/>
</dbReference>
<dbReference type="Proteomes" id="UP000002051">
    <property type="component" value="Chromosome 3"/>
</dbReference>
<evidence type="ECO:0000313" key="3">
    <source>
        <dbReference type="EMBL" id="RHN65302.1"/>
    </source>
</evidence>
<dbReference type="InterPro" id="IPR001810">
    <property type="entry name" value="F-box_dom"/>
</dbReference>
<dbReference type="EMBL" id="PSQE01000003">
    <property type="protein sequence ID" value="RHN65302.1"/>
    <property type="molecule type" value="Genomic_DNA"/>
</dbReference>
<dbReference type="NCBIfam" id="TIGR01640">
    <property type="entry name" value="F_box_assoc_1"/>
    <property type="match status" value="1"/>
</dbReference>
<protein>
    <submittedName>
        <fullName evidence="2">F-box protein interaction domain protein</fullName>
    </submittedName>
    <submittedName>
        <fullName evidence="3">Putative F-box domain-containing protein</fullName>
    </submittedName>
</protein>
<gene>
    <name evidence="4" type="primary">11418374</name>
    <name evidence="2" type="ordered locus">MTR_3g007360</name>
    <name evidence="3" type="ORF">MtrunA17_Chr3g0078431</name>
</gene>
<evidence type="ECO:0000313" key="5">
    <source>
        <dbReference type="Proteomes" id="UP000002051"/>
    </source>
</evidence>
<accession>G7IV87</accession>
<proteinExistence type="predicted"/>
<dbReference type="PANTHER" id="PTHR31672">
    <property type="entry name" value="BNACNNG10540D PROTEIN"/>
    <property type="match status" value="1"/>
</dbReference>
<reference evidence="4" key="3">
    <citation type="submission" date="2015-04" db="UniProtKB">
        <authorList>
            <consortium name="EnsemblPlants"/>
        </authorList>
    </citation>
    <scope>IDENTIFICATION</scope>
    <source>
        <strain evidence="4">cv. Jemalong A17</strain>
    </source>
</reference>
<reference evidence="6" key="4">
    <citation type="journal article" date="2018" name="Nat. Plants">
        <title>Whole-genome landscape of Medicago truncatula symbiotic genes.</title>
        <authorList>
            <person name="Pecrix Y."/>
            <person name="Staton S.E."/>
            <person name="Sallet E."/>
            <person name="Lelandais-Briere C."/>
            <person name="Moreau S."/>
            <person name="Carrere S."/>
            <person name="Blein T."/>
            <person name="Jardinaud M.F."/>
            <person name="Latrasse D."/>
            <person name="Zouine M."/>
            <person name="Zahm M."/>
            <person name="Kreplak J."/>
            <person name="Mayjonade B."/>
            <person name="Satge C."/>
            <person name="Perez M."/>
            <person name="Cauet S."/>
            <person name="Marande W."/>
            <person name="Chantry-Darmon C."/>
            <person name="Lopez-Roques C."/>
            <person name="Bouchez O."/>
            <person name="Berard A."/>
            <person name="Debelle F."/>
            <person name="Munos S."/>
            <person name="Bendahmane A."/>
            <person name="Berges H."/>
            <person name="Niebel A."/>
            <person name="Buitink J."/>
            <person name="Frugier F."/>
            <person name="Benhamed M."/>
            <person name="Crespi M."/>
            <person name="Gouzy J."/>
            <person name="Gamas P."/>
        </authorList>
    </citation>
    <scope>NUCLEOTIDE SEQUENCE [LARGE SCALE GENOMIC DNA]</scope>
    <source>
        <strain evidence="6">cv. Jemalong A17</strain>
    </source>
</reference>
<dbReference type="STRING" id="3880.G7IV87"/>
<dbReference type="InterPro" id="IPR036047">
    <property type="entry name" value="F-box-like_dom_sf"/>
</dbReference>
<reference evidence="2 5" key="1">
    <citation type="journal article" date="2011" name="Nature">
        <title>The Medicago genome provides insight into the evolution of rhizobial symbioses.</title>
        <authorList>
            <person name="Young N.D."/>
            <person name="Debelle F."/>
            <person name="Oldroyd G.E."/>
            <person name="Geurts R."/>
            <person name="Cannon S.B."/>
            <person name="Udvardi M.K."/>
            <person name="Benedito V.A."/>
            <person name="Mayer K.F."/>
            <person name="Gouzy J."/>
            <person name="Schoof H."/>
            <person name="Van de Peer Y."/>
            <person name="Proost S."/>
            <person name="Cook D.R."/>
            <person name="Meyers B.C."/>
            <person name="Spannagl M."/>
            <person name="Cheung F."/>
            <person name="De Mita S."/>
            <person name="Krishnakumar V."/>
            <person name="Gundlach H."/>
            <person name="Zhou S."/>
            <person name="Mudge J."/>
            <person name="Bharti A.K."/>
            <person name="Murray J.D."/>
            <person name="Naoumkina M.A."/>
            <person name="Rosen B."/>
            <person name="Silverstein K.A."/>
            <person name="Tang H."/>
            <person name="Rombauts S."/>
            <person name="Zhao P.X."/>
            <person name="Zhou P."/>
            <person name="Barbe V."/>
            <person name="Bardou P."/>
            <person name="Bechner M."/>
            <person name="Bellec A."/>
            <person name="Berger A."/>
            <person name="Berges H."/>
            <person name="Bidwell S."/>
            <person name="Bisseling T."/>
            <person name="Choisne N."/>
            <person name="Couloux A."/>
            <person name="Denny R."/>
            <person name="Deshpande S."/>
            <person name="Dai X."/>
            <person name="Doyle J.J."/>
            <person name="Dudez A.M."/>
            <person name="Farmer A.D."/>
            <person name="Fouteau S."/>
            <person name="Franken C."/>
            <person name="Gibelin C."/>
            <person name="Gish J."/>
            <person name="Goldstein S."/>
            <person name="Gonzalez A.J."/>
            <person name="Green P.J."/>
            <person name="Hallab A."/>
            <person name="Hartog M."/>
            <person name="Hua A."/>
            <person name="Humphray S.J."/>
            <person name="Jeong D.H."/>
            <person name="Jing Y."/>
            <person name="Jocker A."/>
            <person name="Kenton S.M."/>
            <person name="Kim D.J."/>
            <person name="Klee K."/>
            <person name="Lai H."/>
            <person name="Lang C."/>
            <person name="Lin S."/>
            <person name="Macmil S.L."/>
            <person name="Magdelenat G."/>
            <person name="Matthews L."/>
            <person name="McCorrison J."/>
            <person name="Monaghan E.L."/>
            <person name="Mun J.H."/>
            <person name="Najar F.Z."/>
            <person name="Nicholson C."/>
            <person name="Noirot C."/>
            <person name="O'Bleness M."/>
            <person name="Paule C.R."/>
            <person name="Poulain J."/>
            <person name="Prion F."/>
            <person name="Qin B."/>
            <person name="Qu C."/>
            <person name="Retzel E.F."/>
            <person name="Riddle C."/>
            <person name="Sallet E."/>
            <person name="Samain S."/>
            <person name="Samson N."/>
            <person name="Sanders I."/>
            <person name="Saurat O."/>
            <person name="Scarpelli C."/>
            <person name="Schiex T."/>
            <person name="Segurens B."/>
            <person name="Severin A.J."/>
            <person name="Sherrier D.J."/>
            <person name="Shi R."/>
            <person name="Sims S."/>
            <person name="Singer S.R."/>
            <person name="Sinharoy S."/>
            <person name="Sterck L."/>
            <person name="Viollet A."/>
            <person name="Wang B.B."/>
            <person name="Wang K."/>
            <person name="Wang M."/>
            <person name="Wang X."/>
            <person name="Warfsmann J."/>
            <person name="Weissenbach J."/>
            <person name="White D.D."/>
            <person name="White J.D."/>
            <person name="Wiley G.B."/>
            <person name="Wincker P."/>
            <person name="Xing Y."/>
            <person name="Yang L."/>
            <person name="Yao Z."/>
            <person name="Ying F."/>
            <person name="Zhai J."/>
            <person name="Zhou L."/>
            <person name="Zuber A."/>
            <person name="Denarie J."/>
            <person name="Dixon R.A."/>
            <person name="May G.D."/>
            <person name="Schwartz D.C."/>
            <person name="Rogers J."/>
            <person name="Quetier F."/>
            <person name="Town C.D."/>
            <person name="Roe B.A."/>
        </authorList>
    </citation>
    <scope>NUCLEOTIDE SEQUENCE [LARGE SCALE GENOMIC DNA]</scope>
    <source>
        <strain evidence="2">A17</strain>
        <strain evidence="4 5">cv. Jemalong A17</strain>
    </source>
</reference>
<dbReference type="InterPro" id="IPR050796">
    <property type="entry name" value="SCF_F-box_component"/>
</dbReference>
<dbReference type="HOGENOM" id="CLU_027176_1_4_1"/>
<dbReference type="eggNOG" id="ENOG502QUVH">
    <property type="taxonomic scope" value="Eukaryota"/>
</dbReference>
<organism evidence="2 5">
    <name type="scientific">Medicago truncatula</name>
    <name type="common">Barrel medic</name>
    <name type="synonym">Medicago tribuloides</name>
    <dbReference type="NCBI Taxonomy" id="3880"/>
    <lineage>
        <taxon>Eukaryota</taxon>
        <taxon>Viridiplantae</taxon>
        <taxon>Streptophyta</taxon>
        <taxon>Embryophyta</taxon>
        <taxon>Tracheophyta</taxon>
        <taxon>Spermatophyta</taxon>
        <taxon>Magnoliopsida</taxon>
        <taxon>eudicotyledons</taxon>
        <taxon>Gunneridae</taxon>
        <taxon>Pentapetalae</taxon>
        <taxon>rosids</taxon>
        <taxon>fabids</taxon>
        <taxon>Fabales</taxon>
        <taxon>Fabaceae</taxon>
        <taxon>Papilionoideae</taxon>
        <taxon>50 kb inversion clade</taxon>
        <taxon>NPAAA clade</taxon>
        <taxon>Hologalegina</taxon>
        <taxon>IRL clade</taxon>
        <taxon>Trifolieae</taxon>
        <taxon>Medicago</taxon>
    </lineage>
</organism>
<dbReference type="PANTHER" id="PTHR31672:SF13">
    <property type="entry name" value="F-BOX PROTEIN CPR30-LIKE"/>
    <property type="match status" value="1"/>
</dbReference>
<name>G7IV87_MEDTR</name>
<dbReference type="OMA" id="TCANDIY"/>
<evidence type="ECO:0000313" key="4">
    <source>
        <dbReference type="EnsemblPlants" id="AES68360"/>
    </source>
</evidence>
<dbReference type="EnsemblPlants" id="AES68360">
    <property type="protein sequence ID" value="AES68360"/>
    <property type="gene ID" value="MTR_3g007360"/>
</dbReference>
<dbReference type="AlphaFoldDB" id="G7IV87"/>
<dbReference type="Gene3D" id="1.20.1280.50">
    <property type="match status" value="1"/>
</dbReference>